<evidence type="ECO:0000313" key="2">
    <source>
        <dbReference type="Proteomes" id="UP000439903"/>
    </source>
</evidence>
<comment type="caution">
    <text evidence="1">The sequence shown here is derived from an EMBL/GenBank/DDBJ whole genome shotgun (WGS) entry which is preliminary data.</text>
</comment>
<dbReference type="Proteomes" id="UP000439903">
    <property type="component" value="Unassembled WGS sequence"/>
</dbReference>
<accession>A0A8H4EV31</accession>
<sequence>MLSSSLIFFSRSMEPYLSKEEIIASLDYLDTQQIELSNAAFLEDFSNLSSIGHSYKSEFSSYLLEALSDIE</sequence>
<reference evidence="1 2" key="1">
    <citation type="journal article" date="2019" name="Environ. Microbiol.">
        <title>At the nexus of three kingdoms: the genome of the mycorrhizal fungus Gigaspora margarita provides insights into plant, endobacterial and fungal interactions.</title>
        <authorList>
            <person name="Venice F."/>
            <person name="Ghignone S."/>
            <person name="Salvioli di Fossalunga A."/>
            <person name="Amselem J."/>
            <person name="Novero M."/>
            <person name="Xianan X."/>
            <person name="Sedzielewska Toro K."/>
            <person name="Morin E."/>
            <person name="Lipzen A."/>
            <person name="Grigoriev I.V."/>
            <person name="Henrissat B."/>
            <person name="Martin F.M."/>
            <person name="Bonfante P."/>
        </authorList>
    </citation>
    <scope>NUCLEOTIDE SEQUENCE [LARGE SCALE GENOMIC DNA]</scope>
    <source>
        <strain evidence="1 2">BEG34</strain>
    </source>
</reference>
<name>A0A8H4EV31_GIGMA</name>
<evidence type="ECO:0000313" key="1">
    <source>
        <dbReference type="EMBL" id="KAF0557233.1"/>
    </source>
</evidence>
<protein>
    <submittedName>
        <fullName evidence="1">Uncharacterized protein</fullName>
    </submittedName>
</protein>
<dbReference type="AlphaFoldDB" id="A0A8H4EV31"/>
<gene>
    <name evidence="1" type="ORF">F8M41_013760</name>
</gene>
<dbReference type="EMBL" id="WTPW01000029">
    <property type="protein sequence ID" value="KAF0557233.1"/>
    <property type="molecule type" value="Genomic_DNA"/>
</dbReference>
<organism evidence="1 2">
    <name type="scientific">Gigaspora margarita</name>
    <dbReference type="NCBI Taxonomy" id="4874"/>
    <lineage>
        <taxon>Eukaryota</taxon>
        <taxon>Fungi</taxon>
        <taxon>Fungi incertae sedis</taxon>
        <taxon>Mucoromycota</taxon>
        <taxon>Glomeromycotina</taxon>
        <taxon>Glomeromycetes</taxon>
        <taxon>Diversisporales</taxon>
        <taxon>Gigasporaceae</taxon>
        <taxon>Gigaspora</taxon>
    </lineage>
</organism>
<dbReference type="OrthoDB" id="2469566at2759"/>
<proteinExistence type="predicted"/>
<keyword evidence="2" id="KW-1185">Reference proteome</keyword>